<dbReference type="InterPro" id="IPR036388">
    <property type="entry name" value="WH-like_DNA-bd_sf"/>
</dbReference>
<dbReference type="Pfam" id="PF23598">
    <property type="entry name" value="LRR_14"/>
    <property type="match status" value="1"/>
</dbReference>
<dbReference type="InterPro" id="IPR041118">
    <property type="entry name" value="Rx_N"/>
</dbReference>
<dbReference type="InterPro" id="IPR058922">
    <property type="entry name" value="WHD_DRP"/>
</dbReference>
<keyword evidence="13" id="KW-1185">Reference proteome</keyword>
<dbReference type="FunFam" id="1.10.10.10:FF:000322">
    <property type="entry name" value="Probable disease resistance protein At1g63360"/>
    <property type="match status" value="1"/>
</dbReference>
<feature type="domain" description="Disease resistance N-terminal" evidence="9">
    <location>
        <begin position="6"/>
        <end position="88"/>
    </location>
</feature>
<evidence type="ECO:0000256" key="2">
    <source>
        <dbReference type="ARBA" id="ARBA00022614"/>
    </source>
</evidence>
<dbReference type="EMBL" id="CM029046">
    <property type="protein sequence ID" value="KAG2589536.1"/>
    <property type="molecule type" value="Genomic_DNA"/>
</dbReference>
<evidence type="ECO:0000256" key="1">
    <source>
        <dbReference type="ARBA" id="ARBA00008894"/>
    </source>
</evidence>
<evidence type="ECO:0000256" key="7">
    <source>
        <dbReference type="SAM" id="Coils"/>
    </source>
</evidence>
<dbReference type="OrthoDB" id="6161812at2759"/>
<keyword evidence="5" id="KW-0611">Plant defense</keyword>
<keyword evidence="4" id="KW-0547">Nucleotide-binding</keyword>
<evidence type="ECO:0000259" key="11">
    <source>
        <dbReference type="Pfam" id="PF23598"/>
    </source>
</evidence>
<organism evidence="12 13">
    <name type="scientific">Panicum virgatum</name>
    <name type="common">Blackwell switchgrass</name>
    <dbReference type="NCBI Taxonomy" id="38727"/>
    <lineage>
        <taxon>Eukaryota</taxon>
        <taxon>Viridiplantae</taxon>
        <taxon>Streptophyta</taxon>
        <taxon>Embryophyta</taxon>
        <taxon>Tracheophyta</taxon>
        <taxon>Spermatophyta</taxon>
        <taxon>Magnoliopsida</taxon>
        <taxon>Liliopsida</taxon>
        <taxon>Poales</taxon>
        <taxon>Poaceae</taxon>
        <taxon>PACMAD clade</taxon>
        <taxon>Panicoideae</taxon>
        <taxon>Panicodae</taxon>
        <taxon>Paniceae</taxon>
        <taxon>Panicinae</taxon>
        <taxon>Panicum</taxon>
        <taxon>Panicum sect. Hiantes</taxon>
    </lineage>
</organism>
<keyword evidence="6 7" id="KW-0175">Coiled coil</keyword>
<dbReference type="PANTHER" id="PTHR23155:SF1005">
    <property type="entry name" value="OS07G0197300 PROTEIN"/>
    <property type="match status" value="1"/>
</dbReference>
<evidence type="ECO:0000313" key="13">
    <source>
        <dbReference type="Proteomes" id="UP000823388"/>
    </source>
</evidence>
<feature type="coiled-coil region" evidence="7">
    <location>
        <begin position="920"/>
        <end position="947"/>
    </location>
</feature>
<dbReference type="Gene3D" id="1.10.8.430">
    <property type="entry name" value="Helical domain of apoptotic protease-activating factors"/>
    <property type="match status" value="1"/>
</dbReference>
<dbReference type="InterPro" id="IPR055414">
    <property type="entry name" value="LRR_R13L4/SHOC2-like"/>
</dbReference>
<dbReference type="CDD" id="cd14798">
    <property type="entry name" value="RX-CC_like"/>
    <property type="match status" value="1"/>
</dbReference>
<feature type="domain" description="NB-ARC" evidence="8">
    <location>
        <begin position="190"/>
        <end position="360"/>
    </location>
</feature>
<dbReference type="Gene3D" id="1.10.10.10">
    <property type="entry name" value="Winged helix-like DNA-binding domain superfamily/Winged helix DNA-binding domain"/>
    <property type="match status" value="1"/>
</dbReference>
<dbReference type="Pfam" id="PF18052">
    <property type="entry name" value="Rx_N"/>
    <property type="match status" value="1"/>
</dbReference>
<dbReference type="Pfam" id="PF23559">
    <property type="entry name" value="WHD_DRP"/>
    <property type="match status" value="1"/>
</dbReference>
<name>A0A8T0RY42_PANVG</name>
<dbReference type="Proteomes" id="UP000823388">
    <property type="component" value="Chromosome 5N"/>
</dbReference>
<dbReference type="GO" id="GO:0043531">
    <property type="term" value="F:ADP binding"/>
    <property type="evidence" value="ECO:0007669"/>
    <property type="project" value="InterPro"/>
</dbReference>
<keyword evidence="3" id="KW-0677">Repeat</keyword>
<dbReference type="GO" id="GO:0042742">
    <property type="term" value="P:defense response to bacterium"/>
    <property type="evidence" value="ECO:0007669"/>
    <property type="project" value="UniProtKB-ARBA"/>
</dbReference>
<evidence type="ECO:0000313" key="12">
    <source>
        <dbReference type="EMBL" id="KAG2589536.1"/>
    </source>
</evidence>
<evidence type="ECO:0000256" key="3">
    <source>
        <dbReference type="ARBA" id="ARBA00022737"/>
    </source>
</evidence>
<dbReference type="PANTHER" id="PTHR23155">
    <property type="entry name" value="DISEASE RESISTANCE PROTEIN RP"/>
    <property type="match status" value="1"/>
</dbReference>
<keyword evidence="2" id="KW-0433">Leucine-rich repeat</keyword>
<gene>
    <name evidence="12" type="ORF">PVAP13_5NG359200</name>
</gene>
<dbReference type="GO" id="GO:0009626">
    <property type="term" value="P:plant-type hypersensitive response"/>
    <property type="evidence" value="ECO:0007669"/>
    <property type="project" value="UniProtKB-ARBA"/>
</dbReference>
<sequence length="959" mass="108391">MEGAAQNLVSKLGLLVGEEFQKLRGVGGEVARLRDELATMNALLRMQSEAEQGAVDHFLREWMKQLRELAYDAEDCIDLYLFRIRCRPGDGVLVWSKRLLATLLPRHRLAGDIRALRARAAAINEQHARYGVSLEPLRRPHLAQLPVVAAAAHGLRPANDPNNQLVGISGQVDTLAGMVKAVRGVPDMRLKVFAIVGFGGLGKTTLAMEVCRQLEAEFQHQAQVSVSQAFDGTKDLKGLLRRVLQQIVNPTVHGGQGLREENSLGNIDSMDEDALASKLEGALTNKRYLIVIDDVWTTVAWDAIQSKLLLPDNKCGSRIIVTTRIDTVARLCSYTSDCICHIKALSPEDSKKLFLSRAFGSTNGSCPRELEDAMEKVLRKCGGLPLAIVSIASLLASYKSPESKHMWETVFKSIGSQMESHPTLEGMRQIVTLSYDHLPHHLKACMMYLSIFPEDYVIVKERLLMRWIAEGLVAKKRGLTLMEVAEAYFNELVSRSMIDRAADIVNYYDGREETCRVHDMMLEVMVAKSLEANFISLIGGHYEGMSYDRVRRLSIHGGVEPSKQSSSKKIAARHGRRNVTNRMDVQHVRSLSIFELEGHTLLNQLGEFTLLRVLDLEDCKGIGKKHMAHICRMYLLKFLNLRGTDITVLPPEVGELEHLQVLDVRRTFLTGLPETMTALENLESLQYSKRDGYWTYHWEAPKGLRKMKALRKVNKMSVTSNIEVAKEIGELGLLQELTIFVPYGIPQNVTEELSISLSRLYSLRFLNIEITYPTTNDRKKENFLHHLKSPPRLLRYLRMCGTLGERTLTDWVRLLTNLVEFVIAWAYLSGDTLFDVLCKLPNLKKLTLETNFYADKEIVAKTTQYFPMLSELRIYNNPGVPAVYRFEEGSMPMLETLVLKFSVHGQSSIIGIEHLTNLKEVQFSGEKHKTEDELEKLKEENARRKCNDSNQLTVKVTYE</sequence>
<dbReference type="InterPro" id="IPR032675">
    <property type="entry name" value="LRR_dom_sf"/>
</dbReference>
<dbReference type="Pfam" id="PF00931">
    <property type="entry name" value="NB-ARC"/>
    <property type="match status" value="1"/>
</dbReference>
<proteinExistence type="inferred from homology"/>
<evidence type="ECO:0000256" key="5">
    <source>
        <dbReference type="ARBA" id="ARBA00022821"/>
    </source>
</evidence>
<dbReference type="Gene3D" id="1.20.5.4130">
    <property type="match status" value="1"/>
</dbReference>
<evidence type="ECO:0000259" key="9">
    <source>
        <dbReference type="Pfam" id="PF18052"/>
    </source>
</evidence>
<dbReference type="InterPro" id="IPR044974">
    <property type="entry name" value="Disease_R_plants"/>
</dbReference>
<dbReference type="Gene3D" id="3.40.50.300">
    <property type="entry name" value="P-loop containing nucleotide triphosphate hydrolases"/>
    <property type="match status" value="1"/>
</dbReference>
<dbReference type="InterPro" id="IPR038005">
    <property type="entry name" value="RX-like_CC"/>
</dbReference>
<dbReference type="SUPFAM" id="SSF52540">
    <property type="entry name" value="P-loop containing nucleoside triphosphate hydrolases"/>
    <property type="match status" value="1"/>
</dbReference>
<evidence type="ECO:0000256" key="4">
    <source>
        <dbReference type="ARBA" id="ARBA00022741"/>
    </source>
</evidence>
<dbReference type="InterPro" id="IPR027417">
    <property type="entry name" value="P-loop_NTPase"/>
</dbReference>
<evidence type="ECO:0000259" key="8">
    <source>
        <dbReference type="Pfam" id="PF00931"/>
    </source>
</evidence>
<dbReference type="Gene3D" id="3.80.10.10">
    <property type="entry name" value="Ribonuclease Inhibitor"/>
    <property type="match status" value="1"/>
</dbReference>
<dbReference type="AlphaFoldDB" id="A0A8T0RY42"/>
<dbReference type="InterPro" id="IPR042197">
    <property type="entry name" value="Apaf_helical"/>
</dbReference>
<feature type="domain" description="Disease resistance R13L4/SHOC-2-like LRR" evidence="11">
    <location>
        <begin position="587"/>
        <end position="940"/>
    </location>
</feature>
<evidence type="ECO:0000259" key="10">
    <source>
        <dbReference type="Pfam" id="PF23559"/>
    </source>
</evidence>
<reference evidence="12" key="1">
    <citation type="submission" date="2020-05" db="EMBL/GenBank/DDBJ databases">
        <title>WGS assembly of Panicum virgatum.</title>
        <authorList>
            <person name="Lovell J.T."/>
            <person name="Jenkins J."/>
            <person name="Shu S."/>
            <person name="Juenger T.E."/>
            <person name="Schmutz J."/>
        </authorList>
    </citation>
    <scope>NUCLEOTIDE SEQUENCE</scope>
    <source>
        <strain evidence="12">AP13</strain>
    </source>
</reference>
<accession>A0A8T0RY42</accession>
<dbReference type="GO" id="GO:0002758">
    <property type="term" value="P:innate immune response-activating signaling pathway"/>
    <property type="evidence" value="ECO:0007669"/>
    <property type="project" value="UniProtKB-ARBA"/>
</dbReference>
<dbReference type="SUPFAM" id="SSF52058">
    <property type="entry name" value="L domain-like"/>
    <property type="match status" value="1"/>
</dbReference>
<comment type="similarity">
    <text evidence="1">Belongs to the disease resistance NB-LRR family.</text>
</comment>
<feature type="domain" description="Disease resistance protein winged helix" evidence="10">
    <location>
        <begin position="451"/>
        <end position="523"/>
    </location>
</feature>
<dbReference type="PRINTS" id="PR00364">
    <property type="entry name" value="DISEASERSIST"/>
</dbReference>
<evidence type="ECO:0000256" key="6">
    <source>
        <dbReference type="ARBA" id="ARBA00023054"/>
    </source>
</evidence>
<comment type="caution">
    <text evidence="12">The sequence shown here is derived from an EMBL/GenBank/DDBJ whole genome shotgun (WGS) entry which is preliminary data.</text>
</comment>
<protein>
    <submittedName>
        <fullName evidence="12">Uncharacterized protein</fullName>
    </submittedName>
</protein>
<dbReference type="InterPro" id="IPR002182">
    <property type="entry name" value="NB-ARC"/>
</dbReference>